<keyword evidence="1" id="KW-0175">Coiled coil</keyword>
<dbReference type="EMBL" id="CAJPWZ010001058">
    <property type="protein sequence ID" value="CAG2206696.1"/>
    <property type="molecule type" value="Genomic_DNA"/>
</dbReference>
<dbReference type="Proteomes" id="UP000683360">
    <property type="component" value="Unassembled WGS sequence"/>
</dbReference>
<dbReference type="PANTHER" id="PTHR11505">
    <property type="entry name" value="L1 TRANSPOSABLE ELEMENT-RELATED"/>
    <property type="match status" value="1"/>
</dbReference>
<gene>
    <name evidence="2" type="ORF">MEDL_21019</name>
</gene>
<dbReference type="OrthoDB" id="6629108at2759"/>
<evidence type="ECO:0000256" key="1">
    <source>
        <dbReference type="SAM" id="Coils"/>
    </source>
</evidence>
<dbReference type="InterPro" id="IPR004244">
    <property type="entry name" value="Transposase_22"/>
</dbReference>
<name>A0A8S3RIV1_MYTED</name>
<dbReference type="AlphaFoldDB" id="A0A8S3RIV1"/>
<dbReference type="Gene3D" id="3.60.10.10">
    <property type="entry name" value="Endonuclease/exonuclease/phosphatase"/>
    <property type="match status" value="1"/>
</dbReference>
<dbReference type="InterPro" id="IPR036691">
    <property type="entry name" value="Endo/exonu/phosph_ase_sf"/>
</dbReference>
<sequence length="570" mass="66668">MIATSGGIALGYRKYLEKYIKPIETECKFVYWFTIDKKVLNLSENVFIGIVYIPPVNTNYTSEEAFNEIEIELQRFSEKSDYIILVGDFNSRTANLPDFYDEDDIDDFVIDNLTDQSDYTDVYMLDDLNIPRTRNNPDKVVNCYGRKFLEFCKNNKVFILNGRVGQDVIGRPTSRSNSVIDYIICTSHFLRCVSNFEILEFSKLFSDVHSPLKLSFNRVNPTFELLTTELSYQEENKIGKWKFEQVNDFKNNIDEDKIRNVIDELSVYSNKENVTKYEINTAVTNITDILIDSAKATFGTQTFNRNMLNCNKKHNKQWYNFDCKKAKKELRKAQRMYKHYGSNLFKERLRHCMINEVKTDVNVLKTKYDESQVEITTLRRDFTELEQGVAGMDLQIQAIEGEKLQKQKYELQTQMNELKDQVTLLEKHERKYNVMIYGIDDSNADENIYSVTRQLFSENLKIEQRKANAIPIANAHRVPTRGSGPKPIIVRLIHYGDKQLIMSSAHNLKGSQIRILDDLPVSMKEERFLLSHVAYKIRKKEKLQTRIRDVGAHMTLETRKNRGEPWSTRE</sequence>
<proteinExistence type="predicted"/>
<evidence type="ECO:0008006" key="4">
    <source>
        <dbReference type="Google" id="ProtNLM"/>
    </source>
</evidence>
<organism evidence="2 3">
    <name type="scientific">Mytilus edulis</name>
    <name type="common">Blue mussel</name>
    <dbReference type="NCBI Taxonomy" id="6550"/>
    <lineage>
        <taxon>Eukaryota</taxon>
        <taxon>Metazoa</taxon>
        <taxon>Spiralia</taxon>
        <taxon>Lophotrochozoa</taxon>
        <taxon>Mollusca</taxon>
        <taxon>Bivalvia</taxon>
        <taxon>Autobranchia</taxon>
        <taxon>Pteriomorphia</taxon>
        <taxon>Mytilida</taxon>
        <taxon>Mytiloidea</taxon>
        <taxon>Mytilidae</taxon>
        <taxon>Mytilinae</taxon>
        <taxon>Mytilus</taxon>
    </lineage>
</organism>
<dbReference type="Gene3D" id="3.30.70.1820">
    <property type="entry name" value="L1 transposable element, RRM domain"/>
    <property type="match status" value="1"/>
</dbReference>
<evidence type="ECO:0000313" key="3">
    <source>
        <dbReference type="Proteomes" id="UP000683360"/>
    </source>
</evidence>
<dbReference type="Gene3D" id="1.20.5.190">
    <property type="match status" value="1"/>
</dbReference>
<feature type="coiled-coil region" evidence="1">
    <location>
        <begin position="401"/>
        <end position="431"/>
    </location>
</feature>
<evidence type="ECO:0000313" key="2">
    <source>
        <dbReference type="EMBL" id="CAG2206696.1"/>
    </source>
</evidence>
<keyword evidence="3" id="KW-1185">Reference proteome</keyword>
<protein>
    <recommendedName>
        <fullName evidence="4">Endonuclease/exonuclease/phosphatase domain-containing protein</fullName>
    </recommendedName>
</protein>
<dbReference type="SUPFAM" id="SSF56219">
    <property type="entry name" value="DNase I-like"/>
    <property type="match status" value="1"/>
</dbReference>
<comment type="caution">
    <text evidence="2">The sequence shown here is derived from an EMBL/GenBank/DDBJ whole genome shotgun (WGS) entry which is preliminary data.</text>
</comment>
<accession>A0A8S3RIV1</accession>
<reference evidence="2" key="1">
    <citation type="submission" date="2021-03" db="EMBL/GenBank/DDBJ databases">
        <authorList>
            <person name="Bekaert M."/>
        </authorList>
    </citation>
    <scope>NUCLEOTIDE SEQUENCE</scope>
</reference>